<dbReference type="PANTHER" id="PTHR10881">
    <property type="entry name" value="GOLGIN SUBFAMILY A MEMBER-RELATED"/>
    <property type="match status" value="1"/>
</dbReference>
<dbReference type="GeneID" id="107226170"/>
<evidence type="ECO:0000313" key="5">
    <source>
        <dbReference type="Proteomes" id="UP000829291"/>
    </source>
</evidence>
<keyword evidence="1 2" id="KW-0175">Coiled coil</keyword>
<feature type="compositionally biased region" description="Basic and acidic residues" evidence="3">
    <location>
        <begin position="15"/>
        <end position="34"/>
    </location>
</feature>
<feature type="region of interest" description="Disordered" evidence="3">
    <location>
        <begin position="65"/>
        <end position="84"/>
    </location>
</feature>
<feature type="coiled-coil region" evidence="2">
    <location>
        <begin position="552"/>
        <end position="745"/>
    </location>
</feature>
<feature type="domain" description="Golgin subfamily A conserved" evidence="4">
    <location>
        <begin position="797"/>
        <end position="909"/>
    </location>
</feature>
<evidence type="ECO:0000259" key="4">
    <source>
        <dbReference type="Pfam" id="PF15070"/>
    </source>
</evidence>
<evidence type="ECO:0000256" key="1">
    <source>
        <dbReference type="ARBA" id="ARBA00023054"/>
    </source>
</evidence>
<gene>
    <name evidence="6" type="primary">LOC107226170</name>
</gene>
<dbReference type="RefSeq" id="XP_046588746.1">
    <property type="nucleotide sequence ID" value="XM_046732790.1"/>
</dbReference>
<organism evidence="5 6">
    <name type="scientific">Neodiprion lecontei</name>
    <name type="common">Redheaded pine sawfly</name>
    <dbReference type="NCBI Taxonomy" id="441921"/>
    <lineage>
        <taxon>Eukaryota</taxon>
        <taxon>Metazoa</taxon>
        <taxon>Ecdysozoa</taxon>
        <taxon>Arthropoda</taxon>
        <taxon>Hexapoda</taxon>
        <taxon>Insecta</taxon>
        <taxon>Pterygota</taxon>
        <taxon>Neoptera</taxon>
        <taxon>Endopterygota</taxon>
        <taxon>Hymenoptera</taxon>
        <taxon>Tenthredinoidea</taxon>
        <taxon>Diprionidae</taxon>
        <taxon>Diprioninae</taxon>
        <taxon>Neodiprion</taxon>
    </lineage>
</organism>
<feature type="coiled-coil region" evidence="2">
    <location>
        <begin position="344"/>
        <end position="431"/>
    </location>
</feature>
<feature type="compositionally biased region" description="Polar residues" evidence="3">
    <location>
        <begin position="66"/>
        <end position="84"/>
    </location>
</feature>
<sequence length="986" mass="112050">MKKSEKLLAARKRLKEFQMSKRSHMADDTSKDVNENTEESTPSQIDNTLYNSDNNYNYRKIGSPIKETQTPSIDSQVSEAPQQTSESHDFLEFNSNGDITSAATKLVNSSNPTSVFQDTVDFTVQEKLSEGSSIISNFTNLTDDVSNKHQINDNLINVENYFTSQNITNKTDEIDLEQDILLKNETHNVNAHAESTNNRSGLHTEYESLVGSQALQKEYLLQMTSAVTNILSSDMESKDVPQELTSDLEKRNQFLAFCLQEQKELVNRLHLEVSQYRTRVSELEMIMTTKDTEFEAKLYHELNPLKEQLQLHAQTTGILVGEKAELTAALVQSQTTTKQKIAEVEELNGKLKSVQLQVSDLERELNSVKNSSEDVGKVNNQLQSSFYSLEAKYSQVKQEKDDLELETAELRQKLNVKNTELTNIQQELKEKTALLSLNELRIQQLQMTSTTQETQGISEQHHVVAALEQQLSQLMETLKAVSSERDEASNHYQNYVQQLNNQVTTLALKLEQTTKENAEISSREHSLIQRLSDLERQIQSQKEIPESTPPVINDNKERIDELVKNIDQLTLERDSLRATLHEKDSDIDALKQEMEELQEMRASNAEASRLVSALEGERLAAARAVSQNQQLKQQLSEMQDAFVQLSNTKLDLTEQLQGERSIGRKLNARLNDTENEVQKLKDEMQEKDLLMAELEKEKLHMAQIADQMQHYQAQSNQASTLQQELHNAQERIEVLMKENQQLISELNAGTMLNDSTVQNQNIIQPNGECNLQALNDVEKLKLSTATTQTDNESYSIGDTAPPISEQQAMMSVSPEAVKKLEERFKHTMERVAELSDEKQRLEHLVLQLQSETETIGEYVTLYQKQRGVLQERAKEKEEAFRQLTEQRNTQQEQLHKLKMLVAELIKEKTTSTTTSALSDSTNEDGLEASKHVENKTSCQSEVVAVKDKTTSQILDLLTEIKECKDTCALEPNFHPCPWCSGNLITI</sequence>
<evidence type="ECO:0000256" key="3">
    <source>
        <dbReference type="SAM" id="MobiDB-lite"/>
    </source>
</evidence>
<feature type="coiled-coil region" evidence="2">
    <location>
        <begin position="464"/>
        <end position="516"/>
    </location>
</feature>
<reference evidence="6" key="1">
    <citation type="submission" date="2025-08" db="UniProtKB">
        <authorList>
            <consortium name="RefSeq"/>
        </authorList>
    </citation>
    <scope>IDENTIFICATION</scope>
    <source>
        <tissue evidence="6">Thorax and Abdomen</tissue>
    </source>
</reference>
<keyword evidence="5" id="KW-1185">Reference proteome</keyword>
<feature type="coiled-coil region" evidence="2">
    <location>
        <begin position="817"/>
        <end position="907"/>
    </location>
</feature>
<dbReference type="InterPro" id="IPR043976">
    <property type="entry name" value="GOLGA_cons_dom"/>
</dbReference>
<evidence type="ECO:0000256" key="2">
    <source>
        <dbReference type="SAM" id="Coils"/>
    </source>
</evidence>
<dbReference type="Pfam" id="PF15070">
    <property type="entry name" value="GOLGA2L5"/>
    <property type="match status" value="2"/>
</dbReference>
<feature type="compositionally biased region" description="Low complexity" evidence="3">
    <location>
        <begin position="911"/>
        <end position="920"/>
    </location>
</feature>
<proteinExistence type="predicted"/>
<feature type="region of interest" description="Disordered" evidence="3">
    <location>
        <begin position="911"/>
        <end position="932"/>
    </location>
</feature>
<feature type="domain" description="Golgin subfamily A conserved" evidence="4">
    <location>
        <begin position="473"/>
        <end position="687"/>
    </location>
</feature>
<feature type="compositionally biased region" description="Polar residues" evidence="3">
    <location>
        <begin position="39"/>
        <end position="53"/>
    </location>
</feature>
<dbReference type="InterPro" id="IPR024858">
    <property type="entry name" value="GOLGA"/>
</dbReference>
<accession>A0ABM3FL43</accession>
<evidence type="ECO:0000313" key="6">
    <source>
        <dbReference type="RefSeq" id="XP_046588746.1"/>
    </source>
</evidence>
<dbReference type="Proteomes" id="UP000829291">
    <property type="component" value="Chromosome 2"/>
</dbReference>
<name>A0ABM3FL43_NEOLC</name>
<protein>
    <submittedName>
        <fullName evidence="6">Golgin subfamily A member 2 isoform X1</fullName>
    </submittedName>
</protein>
<dbReference type="PANTHER" id="PTHR10881:SF46">
    <property type="entry name" value="GOLGIN SUBFAMILY A MEMBER 2"/>
    <property type="match status" value="1"/>
</dbReference>
<feature type="region of interest" description="Disordered" evidence="3">
    <location>
        <begin position="15"/>
        <end position="53"/>
    </location>
</feature>